<keyword evidence="7" id="KW-0479">Metal-binding</keyword>
<dbReference type="UniPathway" id="UPA00053">
    <property type="reaction ID" value="UER00088"/>
</dbReference>
<comment type="subunit">
    <text evidence="7">Monomer.</text>
</comment>
<dbReference type="GO" id="GO:0005524">
    <property type="term" value="F:ATP binding"/>
    <property type="evidence" value="ECO:0007669"/>
    <property type="project" value="UniProtKB-UniRule"/>
</dbReference>
<evidence type="ECO:0000256" key="3">
    <source>
        <dbReference type="ARBA" id="ARBA00022741"/>
    </source>
</evidence>
<dbReference type="OrthoDB" id="9800332at2"/>
<dbReference type="EMBL" id="QMDV01000001">
    <property type="protein sequence ID" value="RAU84075.1"/>
    <property type="molecule type" value="Genomic_DNA"/>
</dbReference>
<comment type="function">
    <text evidence="7">Catalyzes the specific phosphorylation of the 3-hydroxyl group of shikimic acid using ATP as a cosubstrate.</text>
</comment>
<comment type="pathway">
    <text evidence="7">Metabolic intermediate biosynthesis; chorismate biosynthesis; chorismate from D-erythrose 4-phosphate and phosphoenolpyruvate: step 5/7.</text>
</comment>
<feature type="binding site" evidence="7">
    <location>
        <position position="141"/>
    </location>
    <ligand>
        <name>substrate</name>
    </ligand>
</feature>
<keyword evidence="3 7" id="KW-0547">Nucleotide-binding</keyword>
<dbReference type="Proteomes" id="UP000251692">
    <property type="component" value="Unassembled WGS sequence"/>
</dbReference>
<comment type="subcellular location">
    <subcellularLocation>
        <location evidence="7">Cytoplasm</location>
    </subcellularLocation>
</comment>
<comment type="cofactor">
    <cofactor evidence="7">
        <name>Mg(2+)</name>
        <dbReference type="ChEBI" id="CHEBI:18420"/>
    </cofactor>
    <text evidence="7">Binds 1 Mg(2+) ion per subunit.</text>
</comment>
<dbReference type="EC" id="2.7.1.71" evidence="7"/>
<comment type="caution">
    <text evidence="8">The sequence shown here is derived from an EMBL/GenBank/DDBJ whole genome shotgun (WGS) entry which is preliminary data.</text>
</comment>
<dbReference type="Gene3D" id="3.40.50.300">
    <property type="entry name" value="P-loop containing nucleotide triphosphate hydrolases"/>
    <property type="match status" value="1"/>
</dbReference>
<evidence type="ECO:0000256" key="6">
    <source>
        <dbReference type="ARBA" id="ARBA00023141"/>
    </source>
</evidence>
<comment type="similarity">
    <text evidence="7">Belongs to the shikimate kinase family.</text>
</comment>
<feature type="binding site" evidence="7">
    <location>
        <position position="56"/>
    </location>
    <ligand>
        <name>substrate</name>
    </ligand>
</feature>
<evidence type="ECO:0000256" key="5">
    <source>
        <dbReference type="ARBA" id="ARBA00022840"/>
    </source>
</evidence>
<dbReference type="HAMAP" id="MF_00109">
    <property type="entry name" value="Shikimate_kinase"/>
    <property type="match status" value="1"/>
</dbReference>
<dbReference type="CDD" id="cd00464">
    <property type="entry name" value="SK"/>
    <property type="match status" value="1"/>
</dbReference>
<name>A0A364RIH7_9BACT</name>
<dbReference type="AlphaFoldDB" id="A0A364RIH7"/>
<proteinExistence type="inferred from homology"/>
<gene>
    <name evidence="7" type="primary">aroK</name>
    <name evidence="8" type="ORF">DP923_03230</name>
</gene>
<keyword evidence="2 7" id="KW-0808">Transferase</keyword>
<evidence type="ECO:0000256" key="7">
    <source>
        <dbReference type="HAMAP-Rule" id="MF_00109"/>
    </source>
</evidence>
<evidence type="ECO:0000313" key="9">
    <source>
        <dbReference type="Proteomes" id="UP000251692"/>
    </source>
</evidence>
<feature type="binding site" evidence="7">
    <location>
        <position position="119"/>
    </location>
    <ligand>
        <name>ATP</name>
        <dbReference type="ChEBI" id="CHEBI:30616"/>
    </ligand>
</feature>
<evidence type="ECO:0000256" key="2">
    <source>
        <dbReference type="ARBA" id="ARBA00022679"/>
    </source>
</evidence>
<evidence type="ECO:0000256" key="1">
    <source>
        <dbReference type="ARBA" id="ARBA00022605"/>
    </source>
</evidence>
<dbReference type="SUPFAM" id="SSF52540">
    <property type="entry name" value="P-loop containing nucleoside triphosphate hydrolases"/>
    <property type="match status" value="1"/>
</dbReference>
<organism evidence="8 9">
    <name type="scientific">Pontibacter arcticus</name>
    <dbReference type="NCBI Taxonomy" id="2080288"/>
    <lineage>
        <taxon>Bacteria</taxon>
        <taxon>Pseudomonadati</taxon>
        <taxon>Bacteroidota</taxon>
        <taxon>Cytophagia</taxon>
        <taxon>Cytophagales</taxon>
        <taxon>Hymenobacteraceae</taxon>
        <taxon>Pontibacter</taxon>
    </lineage>
</organism>
<comment type="caution">
    <text evidence="7">Lacks conserved residue(s) required for the propagation of feature annotation.</text>
</comment>
<feature type="binding site" evidence="7">
    <location>
        <begin position="10"/>
        <end position="15"/>
    </location>
    <ligand>
        <name>ATP</name>
        <dbReference type="ChEBI" id="CHEBI:30616"/>
    </ligand>
</feature>
<keyword evidence="1 7" id="KW-0028">Amino-acid biosynthesis</keyword>
<evidence type="ECO:0000256" key="4">
    <source>
        <dbReference type="ARBA" id="ARBA00022777"/>
    </source>
</evidence>
<dbReference type="InterPro" id="IPR031322">
    <property type="entry name" value="Shikimate/glucono_kinase"/>
</dbReference>
<dbReference type="GO" id="GO:0008652">
    <property type="term" value="P:amino acid biosynthetic process"/>
    <property type="evidence" value="ECO:0007669"/>
    <property type="project" value="UniProtKB-KW"/>
</dbReference>
<dbReference type="GO" id="GO:0005829">
    <property type="term" value="C:cytosol"/>
    <property type="evidence" value="ECO:0007669"/>
    <property type="project" value="TreeGrafter"/>
</dbReference>
<keyword evidence="9" id="KW-1185">Reference proteome</keyword>
<dbReference type="GO" id="GO:0000287">
    <property type="term" value="F:magnesium ion binding"/>
    <property type="evidence" value="ECO:0007669"/>
    <property type="project" value="UniProtKB-UniRule"/>
</dbReference>
<accession>A0A364RIH7</accession>
<keyword evidence="6 7" id="KW-0057">Aromatic amino acid biosynthesis</keyword>
<dbReference type="InterPro" id="IPR000623">
    <property type="entry name" value="Shikimate_kinase/TSH1"/>
</dbReference>
<sequence length="169" mass="18856">MLIFLIGMMGAGKTTLGWQLANKLGYSFVDLDDFIEKREGKSIAQIFEQEGQECFRELERAALEAVVTENTKAVISTGGGTPCFFNNMDFINGQGKSIFLNVPLSEIFTRLSGSNLALRPLLANKTEEERRLFLTNTLAARKPCYEQAVYTLNGPDFTVQALLKLLNYN</sequence>
<dbReference type="GO" id="GO:0009073">
    <property type="term" value="P:aromatic amino acid family biosynthetic process"/>
    <property type="evidence" value="ECO:0007669"/>
    <property type="project" value="UniProtKB-KW"/>
</dbReference>
<keyword evidence="7" id="KW-0460">Magnesium</keyword>
<feature type="binding site" evidence="7">
    <location>
        <position position="14"/>
    </location>
    <ligand>
        <name>Mg(2+)</name>
        <dbReference type="ChEBI" id="CHEBI:18420"/>
    </ligand>
</feature>
<dbReference type="GO" id="GO:0009423">
    <property type="term" value="P:chorismate biosynthetic process"/>
    <property type="evidence" value="ECO:0007669"/>
    <property type="project" value="UniProtKB-UniRule"/>
</dbReference>
<evidence type="ECO:0000313" key="8">
    <source>
        <dbReference type="EMBL" id="RAU84075.1"/>
    </source>
</evidence>
<dbReference type="InterPro" id="IPR027417">
    <property type="entry name" value="P-loop_NTPase"/>
</dbReference>
<reference evidence="8 9" key="1">
    <citation type="submission" date="2018-06" db="EMBL/GenBank/DDBJ databases">
        <authorList>
            <person name="Liu Z.-W."/>
        </authorList>
    </citation>
    <scope>NUCLEOTIDE SEQUENCE [LARGE SCALE GENOMIC DNA]</scope>
    <source>
        <strain evidence="8 9">2b14</strain>
    </source>
</reference>
<reference evidence="8 9" key="2">
    <citation type="submission" date="2018-07" db="EMBL/GenBank/DDBJ databases">
        <title>Pontibacter sp. 2b14 genomic sequence and assembly.</title>
        <authorList>
            <person name="Du Z.-J."/>
        </authorList>
    </citation>
    <scope>NUCLEOTIDE SEQUENCE [LARGE SCALE GENOMIC DNA]</scope>
    <source>
        <strain evidence="8 9">2b14</strain>
    </source>
</reference>
<dbReference type="GO" id="GO:0004765">
    <property type="term" value="F:shikimate kinase activity"/>
    <property type="evidence" value="ECO:0007669"/>
    <property type="project" value="UniProtKB-UniRule"/>
</dbReference>
<dbReference type="RefSeq" id="WP_112304278.1">
    <property type="nucleotide sequence ID" value="NZ_QMDV01000001.1"/>
</dbReference>
<dbReference type="PANTHER" id="PTHR21087:SF16">
    <property type="entry name" value="SHIKIMATE KINASE 1, CHLOROPLASTIC"/>
    <property type="match status" value="1"/>
</dbReference>
<protein>
    <recommendedName>
        <fullName evidence="7">Shikimate kinase</fullName>
        <shortName evidence="7">SK</shortName>
        <ecNumber evidence="7">2.7.1.71</ecNumber>
    </recommendedName>
</protein>
<dbReference type="Pfam" id="PF01202">
    <property type="entry name" value="SKI"/>
    <property type="match status" value="1"/>
</dbReference>
<keyword evidence="4 7" id="KW-0418">Kinase</keyword>
<comment type="catalytic activity">
    <reaction evidence="7">
        <text>shikimate + ATP = 3-phosphoshikimate + ADP + H(+)</text>
        <dbReference type="Rhea" id="RHEA:13121"/>
        <dbReference type="ChEBI" id="CHEBI:15378"/>
        <dbReference type="ChEBI" id="CHEBI:30616"/>
        <dbReference type="ChEBI" id="CHEBI:36208"/>
        <dbReference type="ChEBI" id="CHEBI:145989"/>
        <dbReference type="ChEBI" id="CHEBI:456216"/>
        <dbReference type="EC" id="2.7.1.71"/>
    </reaction>
</comment>
<dbReference type="PRINTS" id="PR01100">
    <property type="entry name" value="SHIKIMTKNASE"/>
</dbReference>
<dbReference type="PANTHER" id="PTHR21087">
    <property type="entry name" value="SHIKIMATE KINASE"/>
    <property type="match status" value="1"/>
</dbReference>
<keyword evidence="7" id="KW-0963">Cytoplasm</keyword>
<feature type="binding site" evidence="7">
    <location>
        <position position="32"/>
    </location>
    <ligand>
        <name>substrate</name>
    </ligand>
</feature>
<keyword evidence="5 7" id="KW-0067">ATP-binding</keyword>
<feature type="binding site" evidence="7">
    <location>
        <position position="79"/>
    </location>
    <ligand>
        <name>substrate</name>
    </ligand>
</feature>